<feature type="binding site" evidence="14">
    <location>
        <position position="236"/>
    </location>
    <ligand>
        <name>ATP</name>
        <dbReference type="ChEBI" id="CHEBI:30616"/>
    </ligand>
</feature>
<dbReference type="InterPro" id="IPR006070">
    <property type="entry name" value="Sua5-like_dom"/>
</dbReference>
<feature type="binding site" evidence="14">
    <location>
        <position position="151"/>
    </location>
    <ligand>
        <name>ATP</name>
        <dbReference type="ChEBI" id="CHEBI:30616"/>
    </ligand>
</feature>
<dbReference type="GO" id="GO:0006450">
    <property type="term" value="P:regulation of translational fidelity"/>
    <property type="evidence" value="ECO:0007669"/>
    <property type="project" value="TreeGrafter"/>
</dbReference>
<dbReference type="FunFam" id="3.90.870.10:FF:000009">
    <property type="entry name" value="Threonylcarbamoyl-AMP synthase, putative"/>
    <property type="match status" value="1"/>
</dbReference>
<reference evidence="16 17" key="1">
    <citation type="journal article" date="2015" name="Infect. Genet. Evol.">
        <title>Genomic sequences of six botulinum neurotoxin-producing strains representing three clostridial species illustrate the mobility and diversity of botulinum neurotoxin genes.</title>
        <authorList>
            <person name="Smith T.J."/>
            <person name="Hill K.K."/>
            <person name="Xie G."/>
            <person name="Foley B.T."/>
            <person name="Williamson C.H."/>
            <person name="Foster J.T."/>
            <person name="Johnson S.L."/>
            <person name="Chertkov O."/>
            <person name="Teshima H."/>
            <person name="Gibbons H.S."/>
            <person name="Johnsky L.A."/>
            <person name="Karavis M.A."/>
            <person name="Smith L.A."/>
        </authorList>
    </citation>
    <scope>NUCLEOTIDE SEQUENCE [LARGE SCALE GENOMIC DNA]</scope>
    <source>
        <strain evidence="16">Sullivan</strain>
    </source>
</reference>
<evidence type="ECO:0000256" key="8">
    <source>
        <dbReference type="ARBA" id="ARBA00022695"/>
    </source>
</evidence>
<dbReference type="InterPro" id="IPR005145">
    <property type="entry name" value="Sua5_C"/>
</dbReference>
<name>A0A0A7G0R6_9CLOT</name>
<evidence type="ECO:0000256" key="1">
    <source>
        <dbReference type="ARBA" id="ARBA00004496"/>
    </source>
</evidence>
<evidence type="ECO:0000256" key="4">
    <source>
        <dbReference type="ARBA" id="ARBA00015492"/>
    </source>
</evidence>
<evidence type="ECO:0000256" key="7">
    <source>
        <dbReference type="ARBA" id="ARBA00022694"/>
    </source>
</evidence>
<dbReference type="InterPro" id="IPR050156">
    <property type="entry name" value="TC-AMP_synthase_SUA5"/>
</dbReference>
<dbReference type="eggNOG" id="COG0009">
    <property type="taxonomic scope" value="Bacteria"/>
</dbReference>
<dbReference type="NCBIfam" id="TIGR00057">
    <property type="entry name" value="L-threonylcarbamoyladenylate synthase"/>
    <property type="match status" value="1"/>
</dbReference>
<dbReference type="PANTHER" id="PTHR17490:SF16">
    <property type="entry name" value="THREONYLCARBAMOYL-AMP SYNTHASE"/>
    <property type="match status" value="1"/>
</dbReference>
<keyword evidence="8 13" id="KW-0548">Nucleotidyltransferase</keyword>
<dbReference type="InterPro" id="IPR038385">
    <property type="entry name" value="Sua5/YwlC_C"/>
</dbReference>
<organism evidence="16 17">
    <name type="scientific">Clostridium baratii str. Sullivan</name>
    <dbReference type="NCBI Taxonomy" id="1415775"/>
    <lineage>
        <taxon>Bacteria</taxon>
        <taxon>Bacillati</taxon>
        <taxon>Bacillota</taxon>
        <taxon>Clostridia</taxon>
        <taxon>Eubacteriales</taxon>
        <taxon>Clostridiaceae</taxon>
        <taxon>Clostridium</taxon>
    </lineage>
</organism>
<dbReference type="PANTHER" id="PTHR17490">
    <property type="entry name" value="SUA5"/>
    <property type="match status" value="1"/>
</dbReference>
<dbReference type="KEGG" id="cbv:U729_1616"/>
<dbReference type="InterPro" id="IPR010923">
    <property type="entry name" value="T(6)A37_SUA5"/>
</dbReference>
<gene>
    <name evidence="16" type="ORF">U729_1616</name>
</gene>
<dbReference type="Gene3D" id="3.40.50.11030">
    <property type="entry name" value="Threonylcarbamoyl-AMP synthase, C-terminal domain"/>
    <property type="match status" value="1"/>
</dbReference>
<feature type="domain" description="YrdC-like" evidence="15">
    <location>
        <begin position="14"/>
        <end position="199"/>
    </location>
</feature>
<dbReference type="GO" id="GO:0003725">
    <property type="term" value="F:double-stranded RNA binding"/>
    <property type="evidence" value="ECO:0007669"/>
    <property type="project" value="UniProtKB-UniRule"/>
</dbReference>
<dbReference type="Proteomes" id="UP000030635">
    <property type="component" value="Chromosome"/>
</dbReference>
<sequence length="347" mass="38273">METKIAITNEDNIKECIKEAAEVIKNGGVVAFPTETVYGLGANALKEECVKKIFVAKGRPQDNPLIVHVASKNIDEYVKNIPDVANKLIDKFWPGPLTLILEKRNIIPMETSANLDTIGIRMPSNKIAMELIKESGVPIAAPSANISGRPSPTNIERCVEDLKGRVDYILGGEISEVGLESTIVDCTVYPPMVLRPGGITLEMLREVDENIEIDKGLLNNSKEFKPKAPGMKYRHYAPNAKLKIIRGNNKKTIEKINEMVQNYIDKEKSVGILTTKENSSKYPKGKVVILGEENNLEEIASNLFNALREFNDLGVDIILAEAFNEEGIGVAIMNRLNKAAGYDIIDV</sequence>
<evidence type="ECO:0000256" key="14">
    <source>
        <dbReference type="PIRSR" id="PIRSR004930-1"/>
    </source>
</evidence>
<keyword evidence="6 13" id="KW-0808">Transferase</keyword>
<feature type="binding site" evidence="14">
    <location>
        <position position="181"/>
    </location>
    <ligand>
        <name>L-threonine</name>
        <dbReference type="ChEBI" id="CHEBI:57926"/>
    </ligand>
</feature>
<evidence type="ECO:0000313" key="16">
    <source>
        <dbReference type="EMBL" id="AIY84676.1"/>
    </source>
</evidence>
<dbReference type="STRING" id="1561.NPD11_1401"/>
<dbReference type="InterPro" id="IPR017945">
    <property type="entry name" value="DHBP_synth_RibB-like_a/b_dom"/>
</dbReference>
<dbReference type="SUPFAM" id="SSF55821">
    <property type="entry name" value="YrdC/RibB"/>
    <property type="match status" value="1"/>
</dbReference>
<evidence type="ECO:0000259" key="15">
    <source>
        <dbReference type="PROSITE" id="PS51163"/>
    </source>
</evidence>
<feature type="binding site" evidence="14">
    <location>
        <position position="68"/>
    </location>
    <ligand>
        <name>L-threonine</name>
        <dbReference type="ChEBI" id="CHEBI:57926"/>
    </ligand>
</feature>
<feature type="binding site" evidence="14">
    <location>
        <position position="121"/>
    </location>
    <ligand>
        <name>L-threonine</name>
        <dbReference type="ChEBI" id="CHEBI:57926"/>
    </ligand>
</feature>
<feature type="binding site" evidence="14">
    <location>
        <position position="141"/>
    </location>
    <ligand>
        <name>L-threonine</name>
        <dbReference type="ChEBI" id="CHEBI:57926"/>
    </ligand>
</feature>
<feature type="binding site" evidence="14">
    <location>
        <position position="143"/>
    </location>
    <ligand>
        <name>ATP</name>
        <dbReference type="ChEBI" id="CHEBI:30616"/>
    </ligand>
</feature>
<dbReference type="HOGENOM" id="CLU_031397_0_0_9"/>
<feature type="binding site" evidence="14">
    <location>
        <position position="195"/>
    </location>
    <ligand>
        <name>ATP</name>
        <dbReference type="ChEBI" id="CHEBI:30616"/>
    </ligand>
</feature>
<dbReference type="PIRSF" id="PIRSF004930">
    <property type="entry name" value="Tln_factor_SUA5"/>
    <property type="match status" value="1"/>
</dbReference>
<dbReference type="PROSITE" id="PS51163">
    <property type="entry name" value="YRDC"/>
    <property type="match status" value="1"/>
</dbReference>
<dbReference type="Pfam" id="PF01300">
    <property type="entry name" value="Sua5_yciO_yrdC"/>
    <property type="match status" value="1"/>
</dbReference>
<accession>A0A0A7G0R6</accession>
<evidence type="ECO:0000256" key="6">
    <source>
        <dbReference type="ARBA" id="ARBA00022679"/>
    </source>
</evidence>
<evidence type="ECO:0000256" key="11">
    <source>
        <dbReference type="ARBA" id="ARBA00029774"/>
    </source>
</evidence>
<dbReference type="AlphaFoldDB" id="A0A0A7G0R6"/>
<feature type="binding site" evidence="14">
    <location>
        <position position="36"/>
    </location>
    <ligand>
        <name>L-threonine</name>
        <dbReference type="ChEBI" id="CHEBI:57926"/>
    </ligand>
</feature>
<keyword evidence="5 13" id="KW-0963">Cytoplasm</keyword>
<dbReference type="EMBL" id="CP006905">
    <property type="protein sequence ID" value="AIY84676.1"/>
    <property type="molecule type" value="Genomic_DNA"/>
</dbReference>
<feature type="binding site" evidence="14">
    <location>
        <position position="59"/>
    </location>
    <ligand>
        <name>ATP</name>
        <dbReference type="ChEBI" id="CHEBI:30616"/>
    </ligand>
</feature>
<comment type="function">
    <text evidence="13">Required for the formation of a threonylcarbamoyl group on adenosine at position 37 (t(6)A37) in tRNAs that read codons beginning with adenine.</text>
</comment>
<evidence type="ECO:0000313" key="17">
    <source>
        <dbReference type="Proteomes" id="UP000030635"/>
    </source>
</evidence>
<keyword evidence="9 13" id="KW-0547">Nucleotide-binding</keyword>
<comment type="similarity">
    <text evidence="2 13">Belongs to the SUA5 family.</text>
</comment>
<evidence type="ECO:0000256" key="9">
    <source>
        <dbReference type="ARBA" id="ARBA00022741"/>
    </source>
</evidence>
<comment type="subcellular location">
    <subcellularLocation>
        <location evidence="1 13">Cytoplasm</location>
    </subcellularLocation>
</comment>
<evidence type="ECO:0000256" key="2">
    <source>
        <dbReference type="ARBA" id="ARBA00007663"/>
    </source>
</evidence>
<protein>
    <recommendedName>
        <fullName evidence="4 13">Threonylcarbamoyl-AMP synthase</fullName>
        <shortName evidence="13">TC-AMP synthase</shortName>
        <ecNumber evidence="3 13">2.7.7.87</ecNumber>
    </recommendedName>
    <alternativeName>
        <fullName evidence="11 13">L-threonylcarbamoyladenylate synthase</fullName>
    </alternativeName>
</protein>
<comment type="catalytic activity">
    <reaction evidence="12 13">
        <text>L-threonine + hydrogencarbonate + ATP = L-threonylcarbamoyladenylate + diphosphate + H2O</text>
        <dbReference type="Rhea" id="RHEA:36407"/>
        <dbReference type="ChEBI" id="CHEBI:15377"/>
        <dbReference type="ChEBI" id="CHEBI:17544"/>
        <dbReference type="ChEBI" id="CHEBI:30616"/>
        <dbReference type="ChEBI" id="CHEBI:33019"/>
        <dbReference type="ChEBI" id="CHEBI:57926"/>
        <dbReference type="ChEBI" id="CHEBI:73682"/>
        <dbReference type="EC" id="2.7.7.87"/>
    </reaction>
</comment>
<dbReference type="GO" id="GO:0061710">
    <property type="term" value="F:L-threonylcarbamoyladenylate synthase"/>
    <property type="evidence" value="ECO:0007669"/>
    <property type="project" value="UniProtKB-EC"/>
</dbReference>
<feature type="binding site" evidence="14">
    <location>
        <position position="117"/>
    </location>
    <ligand>
        <name>ATP</name>
        <dbReference type="ChEBI" id="CHEBI:30616"/>
    </ligand>
</feature>
<dbReference type="FunFam" id="3.40.50.11030:FF:000001">
    <property type="entry name" value="Threonylcarbamoyl-AMP synthase"/>
    <property type="match status" value="1"/>
</dbReference>
<dbReference type="GO" id="GO:0005524">
    <property type="term" value="F:ATP binding"/>
    <property type="evidence" value="ECO:0007669"/>
    <property type="project" value="UniProtKB-UniRule"/>
</dbReference>
<dbReference type="Pfam" id="PF03481">
    <property type="entry name" value="Sua5_C"/>
    <property type="match status" value="1"/>
</dbReference>
<dbReference type="GO" id="GO:0008033">
    <property type="term" value="P:tRNA processing"/>
    <property type="evidence" value="ECO:0007669"/>
    <property type="project" value="UniProtKB-KW"/>
</dbReference>
<dbReference type="GO" id="GO:0005737">
    <property type="term" value="C:cytoplasm"/>
    <property type="evidence" value="ECO:0007669"/>
    <property type="project" value="UniProtKB-SubCell"/>
</dbReference>
<keyword evidence="7 13" id="KW-0819">tRNA processing</keyword>
<evidence type="ECO:0000256" key="13">
    <source>
        <dbReference type="PIRNR" id="PIRNR004930"/>
    </source>
</evidence>
<evidence type="ECO:0000256" key="12">
    <source>
        <dbReference type="ARBA" id="ARBA00048366"/>
    </source>
</evidence>
<evidence type="ECO:0000256" key="10">
    <source>
        <dbReference type="ARBA" id="ARBA00022840"/>
    </source>
</evidence>
<dbReference type="RefSeq" id="WP_039313450.1">
    <property type="nucleotide sequence ID" value="NZ_CP006905.1"/>
</dbReference>
<evidence type="ECO:0000256" key="5">
    <source>
        <dbReference type="ARBA" id="ARBA00022490"/>
    </source>
</evidence>
<keyword evidence="17" id="KW-1185">Reference proteome</keyword>
<dbReference type="Gene3D" id="3.90.870.10">
    <property type="entry name" value="DHBP synthase"/>
    <property type="match status" value="1"/>
</dbReference>
<evidence type="ECO:0000256" key="3">
    <source>
        <dbReference type="ARBA" id="ARBA00012584"/>
    </source>
</evidence>
<dbReference type="OrthoDB" id="9814580at2"/>
<keyword evidence="10 13" id="KW-0067">ATP-binding</keyword>
<dbReference type="GO" id="GO:0000049">
    <property type="term" value="F:tRNA binding"/>
    <property type="evidence" value="ECO:0007669"/>
    <property type="project" value="TreeGrafter"/>
</dbReference>
<feature type="binding site" evidence="14">
    <location>
        <position position="63"/>
    </location>
    <ligand>
        <name>ATP</name>
        <dbReference type="ChEBI" id="CHEBI:30616"/>
    </ligand>
</feature>
<proteinExistence type="inferred from homology"/>
<dbReference type="EC" id="2.7.7.87" evidence="3 13"/>